<dbReference type="KEGG" id="uam:UABAM_00282"/>
<protein>
    <submittedName>
        <fullName evidence="1">Uncharacterized protein</fullName>
    </submittedName>
</protein>
<dbReference type="SUPFAM" id="SSF52058">
    <property type="entry name" value="L domain-like"/>
    <property type="match status" value="1"/>
</dbReference>
<dbReference type="OrthoDB" id="268235at2"/>
<dbReference type="RefSeq" id="WP_151966199.1">
    <property type="nucleotide sequence ID" value="NZ_AP019860.1"/>
</dbReference>
<proteinExistence type="predicted"/>
<dbReference type="InterPro" id="IPR032675">
    <property type="entry name" value="LRR_dom_sf"/>
</dbReference>
<dbReference type="Proteomes" id="UP000326354">
    <property type="component" value="Chromosome"/>
</dbReference>
<evidence type="ECO:0000313" key="2">
    <source>
        <dbReference type="Proteomes" id="UP000326354"/>
    </source>
</evidence>
<keyword evidence="2" id="KW-1185">Reference proteome</keyword>
<reference evidence="1 2" key="1">
    <citation type="submission" date="2019-08" db="EMBL/GenBank/DDBJ databases">
        <title>Complete genome sequence of Candidatus Uab amorphum.</title>
        <authorList>
            <person name="Shiratori T."/>
            <person name="Suzuki S."/>
            <person name="Kakizawa Y."/>
            <person name="Ishida K."/>
        </authorList>
    </citation>
    <scope>NUCLEOTIDE SEQUENCE [LARGE SCALE GENOMIC DNA]</scope>
    <source>
        <strain evidence="1 2">SRT547</strain>
    </source>
</reference>
<sequence length="293" mass="34380">MSRSCNCFDMHGYPRKRDVKIQFHMEEQDTQCDAWQHLLQIIDEAAQDRRTIFDPGAEMTTKEWRQIITLPPSIRKLKFVRRFVLYGCYLVRIPPEISEMTALESLDTYTSYHLHWYPYEITHCPNLKDTCVSVRALYGNGKYLPPFAQIPSISPLFTPKNCSVCRGPFTSSIQQLWLSKFVGTDLLPLLVHACSDQCINELLNAHSHAKFYKESSHIIRGKSLHEIHSNTRYYGCTFYLEERWNKWYTIKNSLFDNCSFRCYAAWKDIENCRFENCSFPSSLNCFYSPPART</sequence>
<evidence type="ECO:0000313" key="1">
    <source>
        <dbReference type="EMBL" id="BBM81939.1"/>
    </source>
</evidence>
<name>A0A5S9F201_UABAM</name>
<gene>
    <name evidence="1" type="ORF">UABAM_00282</name>
</gene>
<dbReference type="EMBL" id="AP019860">
    <property type="protein sequence ID" value="BBM81939.1"/>
    <property type="molecule type" value="Genomic_DNA"/>
</dbReference>
<organism evidence="1 2">
    <name type="scientific">Uabimicrobium amorphum</name>
    <dbReference type="NCBI Taxonomy" id="2596890"/>
    <lineage>
        <taxon>Bacteria</taxon>
        <taxon>Pseudomonadati</taxon>
        <taxon>Planctomycetota</taxon>
        <taxon>Candidatus Uabimicrobiia</taxon>
        <taxon>Candidatus Uabimicrobiales</taxon>
        <taxon>Candidatus Uabimicrobiaceae</taxon>
        <taxon>Candidatus Uabimicrobium</taxon>
    </lineage>
</organism>
<accession>A0A5S9F201</accession>
<dbReference type="AlphaFoldDB" id="A0A5S9F201"/>
<dbReference type="Gene3D" id="3.80.10.10">
    <property type="entry name" value="Ribonuclease Inhibitor"/>
    <property type="match status" value="1"/>
</dbReference>